<evidence type="ECO:0000313" key="3">
    <source>
        <dbReference type="EMBL" id="MBF5056674.1"/>
    </source>
</evidence>
<dbReference type="PANTHER" id="PTHR30203">
    <property type="entry name" value="OUTER MEMBRANE CATION EFFLUX PROTEIN"/>
    <property type="match status" value="1"/>
</dbReference>
<dbReference type="Gene3D" id="2.20.200.10">
    <property type="entry name" value="Outer membrane efflux proteins (OEP)"/>
    <property type="match status" value="1"/>
</dbReference>
<evidence type="ECO:0000313" key="4">
    <source>
        <dbReference type="Proteomes" id="UP000662703"/>
    </source>
</evidence>
<feature type="signal peptide" evidence="2">
    <location>
        <begin position="1"/>
        <end position="23"/>
    </location>
</feature>
<keyword evidence="2" id="KW-0449">Lipoprotein</keyword>
<comment type="similarity">
    <text evidence="1 2">Belongs to the outer membrane factor (OMF) (TC 1.B.17) family.</text>
</comment>
<keyword evidence="4" id="KW-1185">Reference proteome</keyword>
<keyword evidence="2" id="KW-0812">Transmembrane</keyword>
<dbReference type="PROSITE" id="PS51257">
    <property type="entry name" value="PROKAR_LIPOPROTEIN"/>
    <property type="match status" value="1"/>
</dbReference>
<keyword evidence="2" id="KW-0732">Signal</keyword>
<protein>
    <recommendedName>
        <fullName evidence="5">AdeC/AdeK/OprM family multidrug efflux complex outer membrane factor</fullName>
    </recommendedName>
</protein>
<sequence length="489" mass="52283">MKSMNRYALPLLAALALGGCTLAPDYRQPASPVPATLGEADGVADSVMLPGWRALFTDPHLRQLIDTALSNNRDLRLAMLDVAEARAQYRIEGADLLPSVSVNGDGTRQRVPADLNNSGESTVQSQYGVNVGIAAYELDLFGRIRSLKQSALESYLATEEARHSARITLVSEVANAYLTLMADRENLRISEETLGAQRESVDLVQGRFDLGLGSELDLRQAQVALETARANRARFQRRVAADRNALAVLVGAPLPALPGDDLDAPAVATLPEVPAGLPSAVLRQRPDIRQAEHALRAANANIGAARAAFFPRISLTASAGTASSELSGLFESGSKTWSFSPSVSLPIFSGGRNKANLDMAEVRRDRNVARYEQAIQTAFQEVADALAARDSLAEEERAQSALVDATARSLTLAEARYREGADDYLAVLDARRELLSARQQRVSVTLDKLNNRITLYRALGGGGAADQATLIGTLDTDTPAATTGNAPRS</sequence>
<dbReference type="InterPro" id="IPR010131">
    <property type="entry name" value="MdtP/NodT-like"/>
</dbReference>
<comment type="subcellular location">
    <subcellularLocation>
        <location evidence="2">Cell outer membrane</location>
        <topology evidence="2">Lipid-anchor</topology>
    </subcellularLocation>
</comment>
<name>A0ABS0ARA0_9GAMM</name>
<gene>
    <name evidence="3" type="ORF">Y5W_01968</name>
</gene>
<dbReference type="Pfam" id="PF02321">
    <property type="entry name" value="OEP"/>
    <property type="match status" value="2"/>
</dbReference>
<dbReference type="Gene3D" id="1.20.1600.10">
    <property type="entry name" value="Outer membrane efflux proteins (OEP)"/>
    <property type="match status" value="1"/>
</dbReference>
<reference evidence="3 4" key="1">
    <citation type="submission" date="2012-09" db="EMBL/GenBank/DDBJ databases">
        <title>Genome Sequence of alkane-degrading Bacterium Alcanivorax sp. 521-1.</title>
        <authorList>
            <person name="Lai Q."/>
            <person name="Shao Z."/>
        </authorList>
    </citation>
    <scope>NUCLEOTIDE SEQUENCE [LARGE SCALE GENOMIC DNA]</scope>
    <source>
        <strain evidence="3 4">521-1</strain>
    </source>
</reference>
<dbReference type="PANTHER" id="PTHR30203:SF32">
    <property type="entry name" value="CATION EFFLUX SYSTEM PROTEIN CUSC"/>
    <property type="match status" value="1"/>
</dbReference>
<keyword evidence="2" id="KW-0472">Membrane</keyword>
<proteinExistence type="inferred from homology"/>
<feature type="chain" id="PRO_5045011725" description="AdeC/AdeK/OprM family multidrug efflux complex outer membrane factor" evidence="2">
    <location>
        <begin position="24"/>
        <end position="489"/>
    </location>
</feature>
<dbReference type="SUPFAM" id="SSF56954">
    <property type="entry name" value="Outer membrane efflux proteins (OEP)"/>
    <property type="match status" value="1"/>
</dbReference>
<evidence type="ECO:0008006" key="5">
    <source>
        <dbReference type="Google" id="ProtNLM"/>
    </source>
</evidence>
<keyword evidence="2" id="KW-0564">Palmitate</keyword>
<comment type="caution">
    <text evidence="3">The sequence shown here is derived from an EMBL/GenBank/DDBJ whole genome shotgun (WGS) entry which is preliminary data.</text>
</comment>
<dbReference type="InterPro" id="IPR003423">
    <property type="entry name" value="OMP_efflux"/>
</dbReference>
<evidence type="ECO:0000256" key="2">
    <source>
        <dbReference type="RuleBase" id="RU362097"/>
    </source>
</evidence>
<dbReference type="Proteomes" id="UP000662703">
    <property type="component" value="Unassembled WGS sequence"/>
</dbReference>
<dbReference type="NCBIfam" id="TIGR01845">
    <property type="entry name" value="outer_NodT"/>
    <property type="match status" value="1"/>
</dbReference>
<evidence type="ECO:0000256" key="1">
    <source>
        <dbReference type="ARBA" id="ARBA00007613"/>
    </source>
</evidence>
<organism evidence="3 4">
    <name type="scientific">Alloalcanivorax profundimaris</name>
    <dbReference type="NCBI Taxonomy" id="2735259"/>
    <lineage>
        <taxon>Bacteria</taxon>
        <taxon>Pseudomonadati</taxon>
        <taxon>Pseudomonadota</taxon>
        <taxon>Gammaproteobacteria</taxon>
        <taxon>Oceanospirillales</taxon>
        <taxon>Alcanivoracaceae</taxon>
        <taxon>Alloalcanivorax</taxon>
    </lineage>
</organism>
<dbReference type="EMBL" id="ARXX01000027">
    <property type="protein sequence ID" value="MBF5056674.1"/>
    <property type="molecule type" value="Genomic_DNA"/>
</dbReference>
<keyword evidence="2" id="KW-1134">Transmembrane beta strand</keyword>
<accession>A0ABS0ARA0</accession>